<evidence type="ECO:0000259" key="2">
    <source>
        <dbReference type="Pfam" id="PF20434"/>
    </source>
</evidence>
<comment type="caution">
    <text evidence="3">The sequence shown here is derived from an EMBL/GenBank/DDBJ whole genome shotgun (WGS) entry which is preliminary data.</text>
</comment>
<dbReference type="InterPro" id="IPR050300">
    <property type="entry name" value="GDXG_lipolytic_enzyme"/>
</dbReference>
<gene>
    <name evidence="3" type="ORF">GGQ61_002435</name>
</gene>
<dbReference type="RefSeq" id="WP_183773060.1">
    <property type="nucleotide sequence ID" value="NZ_JACIDK010000003.1"/>
</dbReference>
<dbReference type="Pfam" id="PF20434">
    <property type="entry name" value="BD-FAE"/>
    <property type="match status" value="1"/>
</dbReference>
<proteinExistence type="predicted"/>
<keyword evidence="4" id="KW-1185">Reference proteome</keyword>
<protein>
    <submittedName>
        <fullName evidence="3">Acetyl esterase/lipase</fullName>
    </submittedName>
</protein>
<dbReference type="InterPro" id="IPR049492">
    <property type="entry name" value="BD-FAE-like_dom"/>
</dbReference>
<organism evidence="3 4">
    <name type="scientific">Phenylobacterium haematophilum</name>
    <dbReference type="NCBI Taxonomy" id="98513"/>
    <lineage>
        <taxon>Bacteria</taxon>
        <taxon>Pseudomonadati</taxon>
        <taxon>Pseudomonadota</taxon>
        <taxon>Alphaproteobacteria</taxon>
        <taxon>Caulobacterales</taxon>
        <taxon>Caulobacteraceae</taxon>
        <taxon>Phenylobacterium</taxon>
    </lineage>
</organism>
<dbReference type="GO" id="GO:0016787">
    <property type="term" value="F:hydrolase activity"/>
    <property type="evidence" value="ECO:0007669"/>
    <property type="project" value="UniProtKB-KW"/>
</dbReference>
<feature type="domain" description="BD-FAE-like" evidence="2">
    <location>
        <begin position="33"/>
        <end position="229"/>
    </location>
</feature>
<dbReference type="InterPro" id="IPR029058">
    <property type="entry name" value="AB_hydrolase_fold"/>
</dbReference>
<dbReference type="SUPFAM" id="SSF53474">
    <property type="entry name" value="alpha/beta-Hydrolases"/>
    <property type="match status" value="1"/>
</dbReference>
<dbReference type="Gene3D" id="3.40.50.1820">
    <property type="entry name" value="alpha/beta hydrolase"/>
    <property type="match status" value="1"/>
</dbReference>
<dbReference type="AlphaFoldDB" id="A0A840A322"/>
<dbReference type="PANTHER" id="PTHR48081:SF33">
    <property type="entry name" value="KYNURENINE FORMAMIDASE"/>
    <property type="match status" value="1"/>
</dbReference>
<evidence type="ECO:0000313" key="3">
    <source>
        <dbReference type="EMBL" id="MBB3891707.1"/>
    </source>
</evidence>
<name>A0A840A322_9CAUL</name>
<dbReference type="PANTHER" id="PTHR48081">
    <property type="entry name" value="AB HYDROLASE SUPERFAMILY PROTEIN C4A8.06C"/>
    <property type="match status" value="1"/>
</dbReference>
<evidence type="ECO:0000313" key="4">
    <source>
        <dbReference type="Proteomes" id="UP000530564"/>
    </source>
</evidence>
<reference evidence="3 4" key="1">
    <citation type="submission" date="2020-08" db="EMBL/GenBank/DDBJ databases">
        <title>Genomic Encyclopedia of Type Strains, Phase IV (KMG-IV): sequencing the most valuable type-strain genomes for metagenomic binning, comparative biology and taxonomic classification.</title>
        <authorList>
            <person name="Goeker M."/>
        </authorList>
    </citation>
    <scope>NUCLEOTIDE SEQUENCE [LARGE SCALE GENOMIC DNA]</scope>
    <source>
        <strain evidence="3 4">DSM 21793</strain>
    </source>
</reference>
<keyword evidence="1" id="KW-0378">Hydrolase</keyword>
<dbReference type="Proteomes" id="UP000530564">
    <property type="component" value="Unassembled WGS sequence"/>
</dbReference>
<sequence>MPAPITFSELLSRPRDAADLRISYGRHPLQFGDLWLPKIAGPRPVVAMIHGGCWRADLPGLELMDYACADLREHGVAVWNIEYRRIGHEGGGFPGTFLDVGVAVDHLRQLARPHALDLSRTVFSGHSAGGHLAVWALARARLAPTSPLHAADPLAARGAVPLAGIIDLAAYHAHGPEECGGPGVIDALVGFGARDDADVYADTSPPRLLPLGAPQTVISGALDHIVPSAFAAAYGRAAAEAGDPARVIDFPDAGHFELIDPTSQAWPTIRAELKALLA</sequence>
<dbReference type="EMBL" id="JACIDK010000003">
    <property type="protein sequence ID" value="MBB3891707.1"/>
    <property type="molecule type" value="Genomic_DNA"/>
</dbReference>
<accession>A0A840A322</accession>
<evidence type="ECO:0000256" key="1">
    <source>
        <dbReference type="ARBA" id="ARBA00022801"/>
    </source>
</evidence>